<organism evidence="1">
    <name type="scientific">Rhizophora mucronata</name>
    <name type="common">Asiatic mangrove</name>
    <dbReference type="NCBI Taxonomy" id="61149"/>
    <lineage>
        <taxon>Eukaryota</taxon>
        <taxon>Viridiplantae</taxon>
        <taxon>Streptophyta</taxon>
        <taxon>Embryophyta</taxon>
        <taxon>Tracheophyta</taxon>
        <taxon>Spermatophyta</taxon>
        <taxon>Magnoliopsida</taxon>
        <taxon>eudicotyledons</taxon>
        <taxon>Gunneridae</taxon>
        <taxon>Pentapetalae</taxon>
        <taxon>rosids</taxon>
        <taxon>fabids</taxon>
        <taxon>Malpighiales</taxon>
        <taxon>Rhizophoraceae</taxon>
        <taxon>Rhizophora</taxon>
    </lineage>
</organism>
<accession>A0A2P2Q4B4</accession>
<evidence type="ECO:0000313" key="1">
    <source>
        <dbReference type="EMBL" id="MBX61826.1"/>
    </source>
</evidence>
<protein>
    <submittedName>
        <fullName evidence="1">Uncharacterized protein</fullName>
    </submittedName>
</protein>
<dbReference type="AlphaFoldDB" id="A0A2P2Q4B4"/>
<reference evidence="1" key="1">
    <citation type="submission" date="2018-02" db="EMBL/GenBank/DDBJ databases">
        <title>Rhizophora mucronata_Transcriptome.</title>
        <authorList>
            <person name="Meera S.P."/>
            <person name="Sreeshan A."/>
            <person name="Augustine A."/>
        </authorList>
    </citation>
    <scope>NUCLEOTIDE SEQUENCE</scope>
    <source>
        <tissue evidence="1">Leaf</tissue>
    </source>
</reference>
<sequence length="53" mass="6098">MILVSTFYMPFMFREKLQPPCDLVSTLEQLTHSLTSKELVLVTCLAQSYLPSF</sequence>
<proteinExistence type="predicted"/>
<dbReference type="EMBL" id="GGEC01081342">
    <property type="protein sequence ID" value="MBX61826.1"/>
    <property type="molecule type" value="Transcribed_RNA"/>
</dbReference>
<name>A0A2P2Q4B4_RHIMU</name>